<dbReference type="Proteomes" id="UP000023152">
    <property type="component" value="Unassembled WGS sequence"/>
</dbReference>
<dbReference type="Pfam" id="PF13424">
    <property type="entry name" value="TPR_12"/>
    <property type="match status" value="2"/>
</dbReference>
<accession>X6MMB6</accession>
<dbReference type="PANTHER" id="PTHR45641:SF1">
    <property type="entry name" value="AAA+ ATPASE DOMAIN-CONTAINING PROTEIN"/>
    <property type="match status" value="1"/>
</dbReference>
<evidence type="ECO:0000256" key="1">
    <source>
        <dbReference type="ARBA" id="ARBA00022737"/>
    </source>
</evidence>
<protein>
    <submittedName>
        <fullName evidence="4">Uncharacterized protein</fullName>
    </submittedName>
</protein>
<dbReference type="OrthoDB" id="5142960at2759"/>
<evidence type="ECO:0000256" key="3">
    <source>
        <dbReference type="PROSITE-ProRule" id="PRU00339"/>
    </source>
</evidence>
<keyword evidence="2 3" id="KW-0802">TPR repeat</keyword>
<dbReference type="InterPro" id="IPR011990">
    <property type="entry name" value="TPR-like_helical_dom_sf"/>
</dbReference>
<organism evidence="4 5">
    <name type="scientific">Reticulomyxa filosa</name>
    <dbReference type="NCBI Taxonomy" id="46433"/>
    <lineage>
        <taxon>Eukaryota</taxon>
        <taxon>Sar</taxon>
        <taxon>Rhizaria</taxon>
        <taxon>Retaria</taxon>
        <taxon>Foraminifera</taxon>
        <taxon>Monothalamids</taxon>
        <taxon>Reticulomyxidae</taxon>
        <taxon>Reticulomyxa</taxon>
    </lineage>
</organism>
<proteinExistence type="predicted"/>
<dbReference type="Gene3D" id="1.25.40.10">
    <property type="entry name" value="Tetratricopeptide repeat domain"/>
    <property type="match status" value="1"/>
</dbReference>
<evidence type="ECO:0000313" key="5">
    <source>
        <dbReference type="Proteomes" id="UP000023152"/>
    </source>
</evidence>
<gene>
    <name evidence="4" type="ORF">RFI_22205</name>
</gene>
<dbReference type="PANTHER" id="PTHR45641">
    <property type="entry name" value="TETRATRICOPEPTIDE REPEAT PROTEIN (AFU_ORTHOLOGUE AFUA_6G03870)"/>
    <property type="match status" value="1"/>
</dbReference>
<name>X6MMB6_RETFI</name>
<dbReference type="AlphaFoldDB" id="X6MMB6"/>
<feature type="repeat" description="TPR" evidence="3">
    <location>
        <begin position="285"/>
        <end position="318"/>
    </location>
</feature>
<dbReference type="EMBL" id="ASPP01019421">
    <property type="protein sequence ID" value="ETO15158.1"/>
    <property type="molecule type" value="Genomic_DNA"/>
</dbReference>
<reference evidence="4 5" key="1">
    <citation type="journal article" date="2013" name="Curr. Biol.">
        <title>The Genome of the Foraminiferan Reticulomyxa filosa.</title>
        <authorList>
            <person name="Glockner G."/>
            <person name="Hulsmann N."/>
            <person name="Schleicher M."/>
            <person name="Noegel A.A."/>
            <person name="Eichinger L."/>
            <person name="Gallinger C."/>
            <person name="Pawlowski J."/>
            <person name="Sierra R."/>
            <person name="Euteneuer U."/>
            <person name="Pillet L."/>
            <person name="Moustafa A."/>
            <person name="Platzer M."/>
            <person name="Groth M."/>
            <person name="Szafranski K."/>
            <person name="Schliwa M."/>
        </authorList>
    </citation>
    <scope>NUCLEOTIDE SEQUENCE [LARGE SCALE GENOMIC DNA]</scope>
</reference>
<comment type="caution">
    <text evidence="4">The sequence shown here is derived from an EMBL/GenBank/DDBJ whole genome shotgun (WGS) entry which is preliminary data.</text>
</comment>
<dbReference type="InterPro" id="IPR019734">
    <property type="entry name" value="TPR_rpt"/>
</dbReference>
<dbReference type="SUPFAM" id="SSF48452">
    <property type="entry name" value="TPR-like"/>
    <property type="match status" value="1"/>
</dbReference>
<evidence type="ECO:0000256" key="2">
    <source>
        <dbReference type="ARBA" id="ARBA00022803"/>
    </source>
</evidence>
<evidence type="ECO:0000313" key="4">
    <source>
        <dbReference type="EMBL" id="ETO15158.1"/>
    </source>
</evidence>
<dbReference type="SMART" id="SM00028">
    <property type="entry name" value="TPR"/>
    <property type="match status" value="3"/>
</dbReference>
<keyword evidence="1" id="KW-0677">Repeat</keyword>
<keyword evidence="5" id="KW-1185">Reference proteome</keyword>
<sequence>MSLFKAYVNVGGKMHTIMLPTLTMEHLKQQVVNFTQPVHTNDVSITIIDGNNCPIETDENVVNAFKIEPVYFTVQFRSEDILKMNEIEQSTIKRYDISQSLDFKKHWNMQWRKANAEAVKIVEQMICNNEKGLVIVVYNTLKWKNRNDGICSIINLIKNKNENIKEFKEYCMYIIKRKRIILEKINIDGSVYAIDCKIECKGYVNITTQIFITKNTMIDEQLKKNISLILWNKKIHYDIPIQFQDFENKIDEYITKKLYDECIIHLQTYLQIVINIFDLNHHYIAIIYNMIGTIYNYKQQYEQAIEFYKKALPIIINIFGNNCNFLAHLYENIAYNYDDAKQYDKSIEYHENTLKIKCNTFGDNHIEIAISYTNLGKIYQKKESYFKASEWYENAWKIRKKIFGYANKDNIDLLWKLEYIFSKLENDKKACEYCEELWKVRNIMLGEWDGATLRAKEKVKKLDK</sequence>
<dbReference type="PROSITE" id="PS50005">
    <property type="entry name" value="TPR"/>
    <property type="match status" value="1"/>
</dbReference>